<sequence length="174" mass="19424">MQRLTLGSINPHPTTREAIQQLEENDGNFRNLLRVLINSGDKLLRKHFYICRGNASYKIVNRVNASECFSILADETINVSLCVRCVNNTESGYVIREDLVKFVPVYDHLGSALASMILTTLKNVGIKIRLFWAITGLSISNSSVITHSCVCSLCKPFSKFSFDSSLQSTTSLLF</sequence>
<organism evidence="1 2">
    <name type="scientific">Dryococelus australis</name>
    <dbReference type="NCBI Taxonomy" id="614101"/>
    <lineage>
        <taxon>Eukaryota</taxon>
        <taxon>Metazoa</taxon>
        <taxon>Ecdysozoa</taxon>
        <taxon>Arthropoda</taxon>
        <taxon>Hexapoda</taxon>
        <taxon>Insecta</taxon>
        <taxon>Pterygota</taxon>
        <taxon>Neoptera</taxon>
        <taxon>Polyneoptera</taxon>
        <taxon>Phasmatodea</taxon>
        <taxon>Verophasmatodea</taxon>
        <taxon>Anareolatae</taxon>
        <taxon>Phasmatidae</taxon>
        <taxon>Eurycanthinae</taxon>
        <taxon>Dryococelus</taxon>
    </lineage>
</organism>
<proteinExistence type="predicted"/>
<comment type="caution">
    <text evidence="1">The sequence shown here is derived from an EMBL/GenBank/DDBJ whole genome shotgun (WGS) entry which is preliminary data.</text>
</comment>
<gene>
    <name evidence="1" type="ORF">PR048_018020</name>
</gene>
<dbReference type="EMBL" id="JARBHB010000006">
    <property type="protein sequence ID" value="KAJ8881538.1"/>
    <property type="molecule type" value="Genomic_DNA"/>
</dbReference>
<evidence type="ECO:0000313" key="1">
    <source>
        <dbReference type="EMBL" id="KAJ8881538.1"/>
    </source>
</evidence>
<keyword evidence="2" id="KW-1185">Reference proteome</keyword>
<evidence type="ECO:0000313" key="2">
    <source>
        <dbReference type="Proteomes" id="UP001159363"/>
    </source>
</evidence>
<evidence type="ECO:0008006" key="3">
    <source>
        <dbReference type="Google" id="ProtNLM"/>
    </source>
</evidence>
<accession>A0ABQ9HB78</accession>
<protein>
    <recommendedName>
        <fullName evidence="3">DUF4371 domain-containing protein</fullName>
    </recommendedName>
</protein>
<dbReference type="Proteomes" id="UP001159363">
    <property type="component" value="Chromosome 5"/>
</dbReference>
<name>A0ABQ9HB78_9NEOP</name>
<reference evidence="1 2" key="1">
    <citation type="submission" date="2023-02" db="EMBL/GenBank/DDBJ databases">
        <title>LHISI_Scaffold_Assembly.</title>
        <authorList>
            <person name="Stuart O.P."/>
            <person name="Cleave R."/>
            <person name="Magrath M.J.L."/>
            <person name="Mikheyev A.S."/>
        </authorList>
    </citation>
    <scope>NUCLEOTIDE SEQUENCE [LARGE SCALE GENOMIC DNA]</scope>
    <source>
        <strain evidence="1">Daus_M_001</strain>
        <tissue evidence="1">Leg muscle</tissue>
    </source>
</reference>